<name>A0ACC1PHY6_9APHY</name>
<accession>A0ACC1PHY6</accession>
<organism evidence="1 2">
    <name type="scientific">Trametes sanguinea</name>
    <dbReference type="NCBI Taxonomy" id="158606"/>
    <lineage>
        <taxon>Eukaryota</taxon>
        <taxon>Fungi</taxon>
        <taxon>Dikarya</taxon>
        <taxon>Basidiomycota</taxon>
        <taxon>Agaricomycotina</taxon>
        <taxon>Agaricomycetes</taxon>
        <taxon>Polyporales</taxon>
        <taxon>Polyporaceae</taxon>
        <taxon>Trametes</taxon>
    </lineage>
</organism>
<proteinExistence type="predicted"/>
<evidence type="ECO:0000313" key="1">
    <source>
        <dbReference type="EMBL" id="KAJ2991477.1"/>
    </source>
</evidence>
<gene>
    <name evidence="1" type="ORF">NUW54_g8180</name>
</gene>
<keyword evidence="2" id="KW-1185">Reference proteome</keyword>
<protein>
    <submittedName>
        <fullName evidence="1">Uncharacterized protein</fullName>
    </submittedName>
</protein>
<reference evidence="1" key="1">
    <citation type="submission" date="2022-08" db="EMBL/GenBank/DDBJ databases">
        <title>Genome Sequence of Pycnoporus sanguineus.</title>
        <authorList>
            <person name="Buettner E."/>
        </authorList>
    </citation>
    <scope>NUCLEOTIDE SEQUENCE</scope>
    <source>
        <strain evidence="1">CG-C14</strain>
    </source>
</reference>
<sequence>MLFLDTIWPIIISIPYPRKQTTEKLDEDAQSEAARTFVLLKSLEYFTTYCLSTQDIHIIAAAFDTEVCKTVFASYFTAVAALEAKQVSDIPRAPSSALLSAATCGDASIYALFGGQGTNEVCFDELQTLYDIYKPYVAQLLTNVTRDILVPLVEASEEESFYTYGLDVISWLSGSTPRPPVAYLASIPISFPLIGLTQLTQYLVVCRVSNITPGDLLSRLPGSTGLPRVSYLRSALLHLLVPFQTCKERVSFRSRRQRTRNPLTAVEKALLKQKRRKTAADLKAALAEGQALVWGYAWQMANKFKTHKADYFYRLIMQQSRRPASTRKAQLQYSCALELPDGADRKRVSDDLIQDIAEKWRNMSEEEKSLATNDKVQEIYEQRANRAFGRHNVATREFNDLRRSLDHIETELRAIHSRTQAEILLIVTRGNQSTWMQPRTLVTSDAVEDFILSSTKYSVLDYSIKMECFILGGGANARSIAMSAKAQILKLKAEAASLIDEKLRAASRRGAVPGMKYSKFHRITEEFGIIVENWPLTRFCAPGDILSRTELEVLLHAWKTDSTRFRCLSDDEWEEWRLRQPNS</sequence>
<evidence type="ECO:0000313" key="2">
    <source>
        <dbReference type="Proteomes" id="UP001144978"/>
    </source>
</evidence>
<comment type="caution">
    <text evidence="1">The sequence shown here is derived from an EMBL/GenBank/DDBJ whole genome shotgun (WGS) entry which is preliminary data.</text>
</comment>
<dbReference type="Proteomes" id="UP001144978">
    <property type="component" value="Unassembled WGS sequence"/>
</dbReference>
<dbReference type="EMBL" id="JANSHE010002494">
    <property type="protein sequence ID" value="KAJ2991477.1"/>
    <property type="molecule type" value="Genomic_DNA"/>
</dbReference>